<dbReference type="EMBL" id="JAABNR010000001">
    <property type="protein sequence ID" value="NBZ86243.1"/>
    <property type="molecule type" value="Genomic_DNA"/>
</dbReference>
<evidence type="ECO:0000256" key="7">
    <source>
        <dbReference type="ARBA" id="ARBA00022803"/>
    </source>
</evidence>
<comment type="pathway">
    <text evidence="1">Protein modification; protein glycosylation.</text>
</comment>
<proteinExistence type="inferred from homology"/>
<dbReference type="EC" id="2.4.1.255" evidence="3"/>
<name>A0AAE4Y804_9RHOB</name>
<keyword evidence="7 8" id="KW-0802">TPR repeat</keyword>
<dbReference type="Pfam" id="PF13844">
    <property type="entry name" value="Glyco_transf_41"/>
    <property type="match status" value="2"/>
</dbReference>
<dbReference type="PANTHER" id="PTHR44366:SF1">
    <property type="entry name" value="UDP-N-ACETYLGLUCOSAMINE--PEPTIDE N-ACETYLGLUCOSAMINYLTRANSFERASE 110 KDA SUBUNIT"/>
    <property type="match status" value="1"/>
</dbReference>
<dbReference type="PROSITE" id="PS50005">
    <property type="entry name" value="TPR"/>
    <property type="match status" value="1"/>
</dbReference>
<dbReference type="GO" id="GO:0006493">
    <property type="term" value="P:protein O-linked glycosylation"/>
    <property type="evidence" value="ECO:0007669"/>
    <property type="project" value="InterPro"/>
</dbReference>
<dbReference type="InterPro" id="IPR029489">
    <property type="entry name" value="OGT/SEC/SPY_C"/>
</dbReference>
<evidence type="ECO:0000256" key="5">
    <source>
        <dbReference type="ARBA" id="ARBA00022679"/>
    </source>
</evidence>
<evidence type="ECO:0000256" key="3">
    <source>
        <dbReference type="ARBA" id="ARBA00011970"/>
    </source>
</evidence>
<keyword evidence="6" id="KW-0677">Repeat</keyword>
<dbReference type="AlphaFoldDB" id="A0AAE4Y804"/>
<keyword evidence="4" id="KW-0328">Glycosyltransferase</keyword>
<dbReference type="Proteomes" id="UP001193501">
    <property type="component" value="Unassembled WGS sequence"/>
</dbReference>
<dbReference type="GO" id="GO:0097363">
    <property type="term" value="F:protein O-acetylglucosaminyltransferase activity"/>
    <property type="evidence" value="ECO:0007669"/>
    <property type="project" value="UniProtKB-EC"/>
</dbReference>
<evidence type="ECO:0000256" key="1">
    <source>
        <dbReference type="ARBA" id="ARBA00004922"/>
    </source>
</evidence>
<organism evidence="10 11">
    <name type="scientific">Stagnihabitans tardus</name>
    <dbReference type="NCBI Taxonomy" id="2699202"/>
    <lineage>
        <taxon>Bacteria</taxon>
        <taxon>Pseudomonadati</taxon>
        <taxon>Pseudomonadota</taxon>
        <taxon>Alphaproteobacteria</taxon>
        <taxon>Rhodobacterales</taxon>
        <taxon>Paracoccaceae</taxon>
        <taxon>Stagnihabitans</taxon>
    </lineage>
</organism>
<dbReference type="SUPFAM" id="SSF53756">
    <property type="entry name" value="UDP-Glycosyltransferase/glycogen phosphorylase"/>
    <property type="match status" value="1"/>
</dbReference>
<evidence type="ECO:0000256" key="4">
    <source>
        <dbReference type="ARBA" id="ARBA00022676"/>
    </source>
</evidence>
<evidence type="ECO:0000313" key="10">
    <source>
        <dbReference type="EMBL" id="NBZ86243.1"/>
    </source>
</evidence>
<sequence>MPFLLPFPMPGDEASLLRAMARPGGLTQVPSGELAYLGRAVAGLDLLGVVQLAEGANDTDGLILYEFWLAAHGVEASSCAAWFNLGVLRMKRGDAGGASEAYRTALRLKPDMVEAAINLGTALEASGQVDAALGAWRSALPPPAMRQVLHNQMGRVMEVQGRLGPAADELRSSLLIAPHQPDVQQHLVHLRQRMTAWPVTDLSVPGVTADEAAFHCGPLASLALWDDPKLQAEGAADWIARKTPPAPERLAPSFGYKHDRIRIGYLSTDFCRHAMSFLIAELLELHDRSRFEVYGYDASPEDGSDIRARVLGALDHHVPIHGLTDEAAARAMVADEIDVLIDLNGLTKGARLGILRWKPAPVMATYLGYIGPVPLPELDYILCDEITIPPELEADYAPRPLRIAGCYQANDGRKPDLPAVSRAAEGLPEGAFVFTCMSHHYKLTASMWESWCKIVASVENSVLWLVDDNPESKAALSARWAEKGLAPERLIWAARVDPDRYRARLALADLFLDTNPYNAGTIASDALRMGLPMVTLQGRAFAARMASSLLTAVGSVEGIATSPADYEAKAIAIATDPALHGKMRAHLAGGAWERTLGQAADFTQRFEAAISSVIKRP</sequence>
<dbReference type="SMART" id="SM00028">
    <property type="entry name" value="TPR"/>
    <property type="match status" value="1"/>
</dbReference>
<feature type="domain" description="O-GlcNAc transferase C-terminal" evidence="9">
    <location>
        <begin position="256"/>
        <end position="397"/>
    </location>
</feature>
<dbReference type="InterPro" id="IPR011990">
    <property type="entry name" value="TPR-like_helical_dom_sf"/>
</dbReference>
<dbReference type="InterPro" id="IPR037919">
    <property type="entry name" value="OGT"/>
</dbReference>
<evidence type="ECO:0000256" key="6">
    <source>
        <dbReference type="ARBA" id="ARBA00022737"/>
    </source>
</evidence>
<dbReference type="Gene3D" id="3.40.50.11380">
    <property type="match status" value="1"/>
</dbReference>
<keyword evidence="11" id="KW-1185">Reference proteome</keyword>
<comment type="caution">
    <text evidence="10">The sequence shown here is derived from an EMBL/GenBank/DDBJ whole genome shotgun (WGS) entry which is preliminary data.</text>
</comment>
<dbReference type="InterPro" id="IPR019734">
    <property type="entry name" value="TPR_rpt"/>
</dbReference>
<accession>A0AAE4Y804</accession>
<comment type="similarity">
    <text evidence="2">Belongs to the glycosyltransferase 41 family. O-GlcNAc transferase subfamily.</text>
</comment>
<gene>
    <name evidence="10" type="ORF">GV832_01510</name>
</gene>
<evidence type="ECO:0000313" key="11">
    <source>
        <dbReference type="Proteomes" id="UP001193501"/>
    </source>
</evidence>
<dbReference type="PANTHER" id="PTHR44366">
    <property type="entry name" value="UDP-N-ACETYLGLUCOSAMINE--PEPTIDE N-ACETYLGLUCOSAMINYLTRANSFERASE 110 KDA SUBUNIT"/>
    <property type="match status" value="1"/>
</dbReference>
<dbReference type="Gene3D" id="1.25.40.10">
    <property type="entry name" value="Tetratricopeptide repeat domain"/>
    <property type="match status" value="1"/>
</dbReference>
<evidence type="ECO:0000256" key="2">
    <source>
        <dbReference type="ARBA" id="ARBA00005386"/>
    </source>
</evidence>
<dbReference type="Gene3D" id="3.40.50.2000">
    <property type="entry name" value="Glycogen Phosphorylase B"/>
    <property type="match status" value="1"/>
</dbReference>
<feature type="domain" description="O-GlcNAc transferase C-terminal" evidence="9">
    <location>
        <begin position="418"/>
        <end position="596"/>
    </location>
</feature>
<keyword evidence="5 10" id="KW-0808">Transferase</keyword>
<evidence type="ECO:0000256" key="8">
    <source>
        <dbReference type="PROSITE-ProRule" id="PRU00339"/>
    </source>
</evidence>
<dbReference type="SUPFAM" id="SSF48452">
    <property type="entry name" value="TPR-like"/>
    <property type="match status" value="1"/>
</dbReference>
<protein>
    <recommendedName>
        <fullName evidence="3">protein O-GlcNAc transferase</fullName>
        <ecNumber evidence="3">2.4.1.255</ecNumber>
    </recommendedName>
</protein>
<evidence type="ECO:0000259" key="9">
    <source>
        <dbReference type="Pfam" id="PF13844"/>
    </source>
</evidence>
<reference evidence="10" key="1">
    <citation type="submission" date="2020-01" db="EMBL/GenBank/DDBJ databases">
        <authorList>
            <person name="Chen W.-M."/>
        </authorList>
    </citation>
    <scope>NUCLEOTIDE SEQUENCE</scope>
    <source>
        <strain evidence="10">CYK-10</strain>
    </source>
</reference>
<feature type="repeat" description="TPR" evidence="8">
    <location>
        <begin position="79"/>
        <end position="112"/>
    </location>
</feature>